<dbReference type="Proteomes" id="UP000295146">
    <property type="component" value="Unassembled WGS sequence"/>
</dbReference>
<feature type="domain" description="ANTAR" evidence="8">
    <location>
        <begin position="219"/>
        <end position="280"/>
    </location>
</feature>
<evidence type="ECO:0000256" key="6">
    <source>
        <dbReference type="SAM" id="MobiDB-lite"/>
    </source>
</evidence>
<dbReference type="GO" id="GO:0016301">
    <property type="term" value="F:kinase activity"/>
    <property type="evidence" value="ECO:0007669"/>
    <property type="project" value="UniProtKB-KW"/>
</dbReference>
<dbReference type="GO" id="GO:0003723">
    <property type="term" value="F:RNA binding"/>
    <property type="evidence" value="ECO:0007669"/>
    <property type="project" value="InterPro"/>
</dbReference>
<dbReference type="InterPro" id="IPR036388">
    <property type="entry name" value="WH-like_DNA-bd_sf"/>
</dbReference>
<dbReference type="Gene3D" id="1.10.287.110">
    <property type="entry name" value="DnaJ domain"/>
    <property type="match status" value="1"/>
</dbReference>
<evidence type="ECO:0000313" key="9">
    <source>
        <dbReference type="EMBL" id="TDW77834.1"/>
    </source>
</evidence>
<evidence type="ECO:0000259" key="7">
    <source>
        <dbReference type="PROSITE" id="PS50076"/>
    </source>
</evidence>
<dbReference type="InterPro" id="IPR005561">
    <property type="entry name" value="ANTAR"/>
</dbReference>
<reference evidence="9 10" key="1">
    <citation type="submission" date="2019-03" db="EMBL/GenBank/DDBJ databases">
        <title>Genomic Encyclopedia of Type Strains, Phase III (KMG-III): the genomes of soil and plant-associated and newly described type strains.</title>
        <authorList>
            <person name="Whitman W."/>
        </authorList>
    </citation>
    <scope>NUCLEOTIDE SEQUENCE [LARGE SCALE GENOMIC DNA]</scope>
    <source>
        <strain evidence="9 10">VKM Ac-2573</strain>
    </source>
</reference>
<keyword evidence="5" id="KW-0143">Chaperone</keyword>
<dbReference type="PROSITE" id="PS00636">
    <property type="entry name" value="DNAJ_1"/>
    <property type="match status" value="1"/>
</dbReference>
<dbReference type="PRINTS" id="PR00625">
    <property type="entry name" value="JDOMAIN"/>
</dbReference>
<keyword evidence="3" id="KW-0805">Transcription regulation</keyword>
<accession>A0A4R8CNY5</accession>
<dbReference type="SMART" id="SM01012">
    <property type="entry name" value="ANTAR"/>
    <property type="match status" value="1"/>
</dbReference>
<dbReference type="GO" id="GO:0036503">
    <property type="term" value="P:ERAD pathway"/>
    <property type="evidence" value="ECO:0007669"/>
    <property type="project" value="TreeGrafter"/>
</dbReference>
<gene>
    <name evidence="9" type="ORF">EV653_3010</name>
</gene>
<dbReference type="Pfam" id="PF03861">
    <property type="entry name" value="ANTAR"/>
    <property type="match status" value="1"/>
</dbReference>
<feature type="region of interest" description="Disordered" evidence="6">
    <location>
        <begin position="272"/>
        <end position="293"/>
    </location>
</feature>
<dbReference type="EMBL" id="SODP01000001">
    <property type="protein sequence ID" value="TDW77834.1"/>
    <property type="molecule type" value="Genomic_DNA"/>
</dbReference>
<keyword evidence="10" id="KW-1185">Reference proteome</keyword>
<dbReference type="Pfam" id="PF01590">
    <property type="entry name" value="GAF"/>
    <property type="match status" value="1"/>
</dbReference>
<dbReference type="Gene3D" id="1.10.10.10">
    <property type="entry name" value="Winged helix-like DNA-binding domain superfamily/Winged helix DNA-binding domain"/>
    <property type="match status" value="1"/>
</dbReference>
<keyword evidence="4" id="KW-0804">Transcription</keyword>
<dbReference type="CDD" id="cd06257">
    <property type="entry name" value="DnaJ"/>
    <property type="match status" value="1"/>
</dbReference>
<dbReference type="PROSITE" id="PS50076">
    <property type="entry name" value="DNAJ_2"/>
    <property type="match status" value="1"/>
</dbReference>
<keyword evidence="2" id="KW-0418">Kinase</keyword>
<evidence type="ECO:0000256" key="4">
    <source>
        <dbReference type="ARBA" id="ARBA00023163"/>
    </source>
</evidence>
<dbReference type="SUPFAM" id="SSF46565">
    <property type="entry name" value="Chaperone J-domain"/>
    <property type="match status" value="1"/>
</dbReference>
<evidence type="ECO:0000313" key="10">
    <source>
        <dbReference type="Proteomes" id="UP000295146"/>
    </source>
</evidence>
<dbReference type="InterPro" id="IPR029016">
    <property type="entry name" value="GAF-like_dom_sf"/>
</dbReference>
<dbReference type="RefSeq" id="WP_134103066.1">
    <property type="nucleotide sequence ID" value="NZ_SODP01000001.1"/>
</dbReference>
<sequence>MDDTRAAPITDDLYAVLGVECDADDARIEHAFRVLAHRLHPDTRPPDADTEPVDPEVFRRILAAYAVLRDPLARRRYDNRHRPTHLADPGTAADPAGTAEGFAQLALELHEADGVEGTIRAVVDFALKVLACDYAGVALHTVDGSDEPAPVADPSVLSQRRPDWTQEVGGLGVRSVLEVPLRTRAGAVGVLCLYSTEPEAFGPPEEAIAHILARHASIALASAQREHDLWEQADGRKLVGQAVGILMERNSLDADQALSVINRYAQETNAEPGDVARKLIDSSKPPARPCPHP</sequence>
<dbReference type="OrthoDB" id="7466251at2"/>
<dbReference type="Pfam" id="PF00226">
    <property type="entry name" value="DnaJ"/>
    <property type="match status" value="1"/>
</dbReference>
<comment type="caution">
    <text evidence="9">The sequence shown here is derived from an EMBL/GenBank/DDBJ whole genome shotgun (WGS) entry which is preliminary data.</text>
</comment>
<proteinExistence type="predicted"/>
<dbReference type="GO" id="GO:0051087">
    <property type="term" value="F:protein-folding chaperone binding"/>
    <property type="evidence" value="ECO:0007669"/>
    <property type="project" value="TreeGrafter"/>
</dbReference>
<dbReference type="InterPro" id="IPR051948">
    <property type="entry name" value="Hsp70_co-chaperone_J-domain"/>
</dbReference>
<dbReference type="SUPFAM" id="SSF52172">
    <property type="entry name" value="CheY-like"/>
    <property type="match status" value="1"/>
</dbReference>
<evidence type="ECO:0000259" key="8">
    <source>
        <dbReference type="PROSITE" id="PS50921"/>
    </source>
</evidence>
<dbReference type="PROSITE" id="PS50921">
    <property type="entry name" value="ANTAR"/>
    <property type="match status" value="1"/>
</dbReference>
<evidence type="ECO:0000256" key="5">
    <source>
        <dbReference type="ARBA" id="ARBA00023186"/>
    </source>
</evidence>
<dbReference type="InterPro" id="IPR003018">
    <property type="entry name" value="GAF"/>
</dbReference>
<organism evidence="9 10">
    <name type="scientific">Kribbella pratensis</name>
    <dbReference type="NCBI Taxonomy" id="2512112"/>
    <lineage>
        <taxon>Bacteria</taxon>
        <taxon>Bacillati</taxon>
        <taxon>Actinomycetota</taxon>
        <taxon>Actinomycetes</taxon>
        <taxon>Propionibacteriales</taxon>
        <taxon>Kribbellaceae</taxon>
        <taxon>Kribbella</taxon>
    </lineage>
</organism>
<dbReference type="InterPro" id="IPR018253">
    <property type="entry name" value="DnaJ_domain_CS"/>
</dbReference>
<dbReference type="AlphaFoldDB" id="A0A4R8CNY5"/>
<protein>
    <submittedName>
        <fullName evidence="9">GAF domain-containing protein</fullName>
    </submittedName>
</protein>
<dbReference type="SMART" id="SM00271">
    <property type="entry name" value="DnaJ"/>
    <property type="match status" value="1"/>
</dbReference>
<evidence type="ECO:0000256" key="3">
    <source>
        <dbReference type="ARBA" id="ARBA00023015"/>
    </source>
</evidence>
<dbReference type="PANTHER" id="PTHR44360:SF1">
    <property type="entry name" value="DNAJ HOMOLOG SUBFAMILY B MEMBER 9"/>
    <property type="match status" value="1"/>
</dbReference>
<feature type="domain" description="J" evidence="7">
    <location>
        <begin position="12"/>
        <end position="81"/>
    </location>
</feature>
<dbReference type="InterPro" id="IPR001623">
    <property type="entry name" value="DnaJ_domain"/>
</dbReference>
<dbReference type="GO" id="GO:0051787">
    <property type="term" value="F:misfolded protein binding"/>
    <property type="evidence" value="ECO:0007669"/>
    <property type="project" value="TreeGrafter"/>
</dbReference>
<dbReference type="PANTHER" id="PTHR44360">
    <property type="entry name" value="DNAJ HOMOLOG SUBFAMILY B MEMBER 9"/>
    <property type="match status" value="1"/>
</dbReference>
<name>A0A4R8CNY5_9ACTN</name>
<keyword evidence="1" id="KW-0808">Transferase</keyword>
<evidence type="ECO:0000256" key="2">
    <source>
        <dbReference type="ARBA" id="ARBA00022777"/>
    </source>
</evidence>
<evidence type="ECO:0000256" key="1">
    <source>
        <dbReference type="ARBA" id="ARBA00022679"/>
    </source>
</evidence>
<dbReference type="InterPro" id="IPR036869">
    <property type="entry name" value="J_dom_sf"/>
</dbReference>
<dbReference type="InterPro" id="IPR011006">
    <property type="entry name" value="CheY-like_superfamily"/>
</dbReference>
<dbReference type="Gene3D" id="3.30.450.40">
    <property type="match status" value="1"/>
</dbReference>
<dbReference type="SUPFAM" id="SSF55781">
    <property type="entry name" value="GAF domain-like"/>
    <property type="match status" value="1"/>
</dbReference>